<proteinExistence type="predicted"/>
<name>A0AAE0XJ76_9PEZI</name>
<dbReference type="PROSITE" id="PS50280">
    <property type="entry name" value="SET"/>
    <property type="match status" value="1"/>
</dbReference>
<evidence type="ECO:0000313" key="2">
    <source>
        <dbReference type="EMBL" id="KAK3693937.1"/>
    </source>
</evidence>
<gene>
    <name evidence="2" type="ORF">B0T22DRAFT_56257</name>
</gene>
<dbReference type="Pfam" id="PF00856">
    <property type="entry name" value="SET"/>
    <property type="match status" value="1"/>
</dbReference>
<keyword evidence="3" id="KW-1185">Reference proteome</keyword>
<dbReference type="InterPro" id="IPR001214">
    <property type="entry name" value="SET_dom"/>
</dbReference>
<sequence>MASSHTAEGSDGGDGFDAAKQGSLPLDFLGNVPSDLPAVTVGLVSPTVGYGLFAARDIGKNEFIFTEAPLMTGLYNEMYVADPSLVHSQHQAYREALAHSRFELNTAFPLLAARNGFHPLSYNEAQRVLVTTIGKNLIHGRLGATTVSQVEYESYSSRFHVAEFPLEEDSRRAALDFFKHYAFQARRRGLLGRSLAGGIGRSSPLDPPASAVAAADAVGLTTANPSTNEACIYLLGSLINHCCTPAGGGAPDAWLGPNCEWRIGSSGLAQFVPPRHICVQARRAIKQGEQLTWDYGKREKSFVCECANCRRNLVAHYCRVL</sequence>
<accession>A0AAE0XJ76</accession>
<reference evidence="2" key="2">
    <citation type="submission" date="2023-06" db="EMBL/GenBank/DDBJ databases">
        <authorList>
            <consortium name="Lawrence Berkeley National Laboratory"/>
            <person name="Haridas S."/>
            <person name="Hensen N."/>
            <person name="Bonometti L."/>
            <person name="Westerberg I."/>
            <person name="Brannstrom I.O."/>
            <person name="Guillou S."/>
            <person name="Cros-Aarteil S."/>
            <person name="Calhoun S."/>
            <person name="Kuo A."/>
            <person name="Mondo S."/>
            <person name="Pangilinan J."/>
            <person name="Riley R."/>
            <person name="Labutti K."/>
            <person name="Andreopoulos B."/>
            <person name="Lipzen A."/>
            <person name="Chen C."/>
            <person name="Yanf M."/>
            <person name="Daum C."/>
            <person name="Ng V."/>
            <person name="Clum A."/>
            <person name="Steindorff A."/>
            <person name="Ohm R."/>
            <person name="Martin F."/>
            <person name="Silar P."/>
            <person name="Natvig D."/>
            <person name="Lalanne C."/>
            <person name="Gautier V."/>
            <person name="Ament-Velasquez S.L."/>
            <person name="Kruys A."/>
            <person name="Hutchinson M.I."/>
            <person name="Powell A.J."/>
            <person name="Barry K."/>
            <person name="Miller A.N."/>
            <person name="Grigoriev I.V."/>
            <person name="Debuchy R."/>
            <person name="Gladieux P."/>
            <person name="Thoren M.H."/>
            <person name="Johannesson H."/>
        </authorList>
    </citation>
    <scope>NUCLEOTIDE SEQUENCE</scope>
    <source>
        <strain evidence="2">CBS 314.62</strain>
    </source>
</reference>
<dbReference type="Proteomes" id="UP001270362">
    <property type="component" value="Unassembled WGS sequence"/>
</dbReference>
<dbReference type="InterPro" id="IPR046341">
    <property type="entry name" value="SET_dom_sf"/>
</dbReference>
<comment type="caution">
    <text evidence="2">The sequence shown here is derived from an EMBL/GenBank/DDBJ whole genome shotgun (WGS) entry which is preliminary data.</text>
</comment>
<dbReference type="SUPFAM" id="SSF82199">
    <property type="entry name" value="SET domain"/>
    <property type="match status" value="1"/>
</dbReference>
<organism evidence="2 3">
    <name type="scientific">Podospora appendiculata</name>
    <dbReference type="NCBI Taxonomy" id="314037"/>
    <lineage>
        <taxon>Eukaryota</taxon>
        <taxon>Fungi</taxon>
        <taxon>Dikarya</taxon>
        <taxon>Ascomycota</taxon>
        <taxon>Pezizomycotina</taxon>
        <taxon>Sordariomycetes</taxon>
        <taxon>Sordariomycetidae</taxon>
        <taxon>Sordariales</taxon>
        <taxon>Podosporaceae</taxon>
        <taxon>Podospora</taxon>
    </lineage>
</organism>
<reference evidence="2" key="1">
    <citation type="journal article" date="2023" name="Mol. Phylogenet. Evol.">
        <title>Genome-scale phylogeny and comparative genomics of the fungal order Sordariales.</title>
        <authorList>
            <person name="Hensen N."/>
            <person name="Bonometti L."/>
            <person name="Westerberg I."/>
            <person name="Brannstrom I.O."/>
            <person name="Guillou S."/>
            <person name="Cros-Aarteil S."/>
            <person name="Calhoun S."/>
            <person name="Haridas S."/>
            <person name="Kuo A."/>
            <person name="Mondo S."/>
            <person name="Pangilinan J."/>
            <person name="Riley R."/>
            <person name="LaButti K."/>
            <person name="Andreopoulos B."/>
            <person name="Lipzen A."/>
            <person name="Chen C."/>
            <person name="Yan M."/>
            <person name="Daum C."/>
            <person name="Ng V."/>
            <person name="Clum A."/>
            <person name="Steindorff A."/>
            <person name="Ohm R.A."/>
            <person name="Martin F."/>
            <person name="Silar P."/>
            <person name="Natvig D.O."/>
            <person name="Lalanne C."/>
            <person name="Gautier V."/>
            <person name="Ament-Velasquez S.L."/>
            <person name="Kruys A."/>
            <person name="Hutchinson M.I."/>
            <person name="Powell A.J."/>
            <person name="Barry K."/>
            <person name="Miller A.N."/>
            <person name="Grigoriev I.V."/>
            <person name="Debuchy R."/>
            <person name="Gladieux P."/>
            <person name="Hiltunen Thoren M."/>
            <person name="Johannesson H."/>
        </authorList>
    </citation>
    <scope>NUCLEOTIDE SEQUENCE</scope>
    <source>
        <strain evidence="2">CBS 314.62</strain>
    </source>
</reference>
<evidence type="ECO:0000313" key="3">
    <source>
        <dbReference type="Proteomes" id="UP001270362"/>
    </source>
</evidence>
<protein>
    <recommendedName>
        <fullName evidence="1">SET domain-containing protein</fullName>
    </recommendedName>
</protein>
<evidence type="ECO:0000259" key="1">
    <source>
        <dbReference type="PROSITE" id="PS50280"/>
    </source>
</evidence>
<dbReference type="Gene3D" id="2.170.270.10">
    <property type="entry name" value="SET domain"/>
    <property type="match status" value="1"/>
</dbReference>
<feature type="domain" description="SET" evidence="1">
    <location>
        <begin position="37"/>
        <end position="296"/>
    </location>
</feature>
<dbReference type="AlphaFoldDB" id="A0AAE0XJ76"/>
<dbReference type="EMBL" id="JAULSO010000001">
    <property type="protein sequence ID" value="KAK3693937.1"/>
    <property type="molecule type" value="Genomic_DNA"/>
</dbReference>